<sequence length="291" mass="32103">LFWHSAIPQQSGIFKCYNCGTQNMLAGSQGAVERLNGAVQEKLAIWMQEKKCKNMRQINLSVHETTGQSPFKVTFGEKPRTGLESYALPKLLVDAAKAEEKTKGFLASQEEANEKENLNRIEKRNEGNESIAEKIFLHQDQVFIEAREEAAAGQSRAAAKMKRRLTKPLCIGQNTTLRAPDVDRGPADPKNFLVVIMAECKGLDTVGYREGKFSSEFAAADLQVISKNLLCIDEVPDAKILLRTAVTKATGGQGYVKCMCLSGWSSGRCSCSRKKLLCNSRCHLGKPCKNV</sequence>
<protein>
    <recommendedName>
        <fullName evidence="3">KRAB-A domain-containing protein 2</fullName>
    </recommendedName>
</protein>
<dbReference type="GO" id="GO:0003676">
    <property type="term" value="F:nucleic acid binding"/>
    <property type="evidence" value="ECO:0007669"/>
    <property type="project" value="InterPro"/>
</dbReference>
<organism evidence="1 2">
    <name type="scientific">Trichinella patagoniensis</name>
    <dbReference type="NCBI Taxonomy" id="990121"/>
    <lineage>
        <taxon>Eukaryota</taxon>
        <taxon>Metazoa</taxon>
        <taxon>Ecdysozoa</taxon>
        <taxon>Nematoda</taxon>
        <taxon>Enoplea</taxon>
        <taxon>Dorylaimia</taxon>
        <taxon>Trichinellida</taxon>
        <taxon>Trichinellidae</taxon>
        <taxon>Trichinella</taxon>
    </lineage>
</organism>
<reference evidence="1 2" key="1">
    <citation type="submission" date="2015-01" db="EMBL/GenBank/DDBJ databases">
        <title>Evolution of Trichinella species and genotypes.</title>
        <authorList>
            <person name="Korhonen P.K."/>
            <person name="Edoardo P."/>
            <person name="Giuseppe L.R."/>
            <person name="Gasser R.B."/>
        </authorList>
    </citation>
    <scope>NUCLEOTIDE SEQUENCE [LARGE SCALE GENOMIC DNA]</scope>
    <source>
        <strain evidence="1">ISS2496</strain>
    </source>
</reference>
<evidence type="ECO:0000313" key="1">
    <source>
        <dbReference type="EMBL" id="KRY10072.1"/>
    </source>
</evidence>
<dbReference type="EMBL" id="JYDQ01000245">
    <property type="protein sequence ID" value="KRY10072.1"/>
    <property type="molecule type" value="Genomic_DNA"/>
</dbReference>
<feature type="non-terminal residue" evidence="1">
    <location>
        <position position="291"/>
    </location>
</feature>
<feature type="non-terminal residue" evidence="1">
    <location>
        <position position="1"/>
    </location>
</feature>
<keyword evidence="2" id="KW-1185">Reference proteome</keyword>
<proteinExistence type="predicted"/>
<dbReference type="OrthoDB" id="5919971at2759"/>
<dbReference type="Proteomes" id="UP000054783">
    <property type="component" value="Unassembled WGS sequence"/>
</dbReference>
<evidence type="ECO:0000313" key="2">
    <source>
        <dbReference type="Proteomes" id="UP000054783"/>
    </source>
</evidence>
<dbReference type="AlphaFoldDB" id="A0A0V0ZCH4"/>
<name>A0A0V0ZCH4_9BILA</name>
<dbReference type="InterPro" id="IPR036397">
    <property type="entry name" value="RNaseH_sf"/>
</dbReference>
<gene>
    <name evidence="1" type="ORF">T12_1871</name>
</gene>
<comment type="caution">
    <text evidence="1">The sequence shown here is derived from an EMBL/GenBank/DDBJ whole genome shotgun (WGS) entry which is preliminary data.</text>
</comment>
<accession>A0A0V0ZCH4</accession>
<evidence type="ECO:0008006" key="3">
    <source>
        <dbReference type="Google" id="ProtNLM"/>
    </source>
</evidence>
<dbReference type="Gene3D" id="3.30.420.10">
    <property type="entry name" value="Ribonuclease H-like superfamily/Ribonuclease H"/>
    <property type="match status" value="1"/>
</dbReference>